<dbReference type="Proteomes" id="UP000787472">
    <property type="component" value="Unassembled WGS sequence"/>
</dbReference>
<organism evidence="1 2">
    <name type="scientific">Pseudomaricurvus hydrocarbonicus</name>
    <dbReference type="NCBI Taxonomy" id="1470433"/>
    <lineage>
        <taxon>Bacteria</taxon>
        <taxon>Pseudomonadati</taxon>
        <taxon>Pseudomonadota</taxon>
        <taxon>Gammaproteobacteria</taxon>
        <taxon>Cellvibrionales</taxon>
        <taxon>Cellvibrionaceae</taxon>
        <taxon>Pseudomaricurvus</taxon>
    </lineage>
</organism>
<proteinExistence type="predicted"/>
<name>A0A9E5MQ33_9GAMM</name>
<sequence length="477" mass="52302">MTSIRAANGQELMAQETCGNDINTDAASFSHRFEQGSLRAKKTLRLVPGADVSTIAVVEGEVLLPVTTTTKTLLVAADTDLTSIEKATIVQDGMQLRIKSIEGDRVSFVVSGDQQRLLAVRGLNADKRYLQAKGSSSMGDIHSGKKSVSANYQGEVAFVEVVVAVKQQPLEYRFRFNQSLPLQKSQSYAQQPQLPQPYHLDDWSNVLELAKSLEPEQKNSAWLGEPLVRQRTEVGLLSLFPSEVTRGFGGYALRGYVQLDMPYVQALDGYQGRAVFSANQLNLVNHDPVKVSYEQNLVMNFKGFGNNYKNSNKTEAELRQELYLQGNQQMSIPLGEAGESLKGAQLHSIEGELQLKLPKNIAAQMFDAVTLGHRLSSEGLTLKVIELAVGGIKLSAEGDTSKVMDILVLDKEGKQIGHGASFSEEMRSGMNSSGDQQPPRLVSDLRFNGELAALQVVMVTDTVTQRYPVTLSVHEQE</sequence>
<dbReference type="AlphaFoldDB" id="A0A9E5MQ33"/>
<protein>
    <submittedName>
        <fullName evidence="1">Uncharacterized protein</fullName>
    </submittedName>
</protein>
<evidence type="ECO:0000313" key="2">
    <source>
        <dbReference type="Proteomes" id="UP000787472"/>
    </source>
</evidence>
<gene>
    <name evidence="1" type="ORF">G8770_22130</name>
</gene>
<evidence type="ECO:0000313" key="1">
    <source>
        <dbReference type="EMBL" id="NHO68258.1"/>
    </source>
</evidence>
<keyword evidence="2" id="KW-1185">Reference proteome</keyword>
<dbReference type="EMBL" id="JAAONZ010000026">
    <property type="protein sequence ID" value="NHO68258.1"/>
    <property type="molecule type" value="Genomic_DNA"/>
</dbReference>
<reference evidence="1" key="1">
    <citation type="submission" date="2020-03" db="EMBL/GenBank/DDBJ databases">
        <authorList>
            <person name="Guo F."/>
        </authorList>
    </citation>
    <scope>NUCLEOTIDE SEQUENCE</scope>
    <source>
        <strain evidence="1">JCM 30134</strain>
    </source>
</reference>
<accession>A0A9E5MQ33</accession>
<comment type="caution">
    <text evidence="1">The sequence shown here is derived from an EMBL/GenBank/DDBJ whole genome shotgun (WGS) entry which is preliminary data.</text>
</comment>